<dbReference type="Proteomes" id="UP000053890">
    <property type="component" value="Unassembled WGS sequence"/>
</dbReference>
<feature type="region of interest" description="Disordered" evidence="1">
    <location>
        <begin position="163"/>
        <end position="182"/>
    </location>
</feature>
<evidence type="ECO:0000256" key="1">
    <source>
        <dbReference type="SAM" id="MobiDB-lite"/>
    </source>
</evidence>
<protein>
    <submittedName>
        <fullName evidence="3">Uncharacterized protein</fullName>
    </submittedName>
</protein>
<evidence type="ECO:0000313" key="4">
    <source>
        <dbReference type="Proteomes" id="UP000053890"/>
    </source>
</evidence>
<dbReference type="STRING" id="578459.A0A0P9EJB3"/>
<proteinExistence type="predicted"/>
<feature type="chain" id="PRO_5006156633" evidence="2">
    <location>
        <begin position="21"/>
        <end position="249"/>
    </location>
</feature>
<dbReference type="OrthoDB" id="1921208at2759"/>
<feature type="region of interest" description="Disordered" evidence="1">
    <location>
        <begin position="190"/>
        <end position="222"/>
    </location>
</feature>
<evidence type="ECO:0000313" key="3">
    <source>
        <dbReference type="EMBL" id="KPV71751.1"/>
    </source>
</evidence>
<dbReference type="OMA" id="QAGNNCK"/>
<evidence type="ECO:0000256" key="2">
    <source>
        <dbReference type="SAM" id="SignalP"/>
    </source>
</evidence>
<organism evidence="3 4">
    <name type="scientific">Rhodotorula graminis (strain WP1)</name>
    <dbReference type="NCBI Taxonomy" id="578459"/>
    <lineage>
        <taxon>Eukaryota</taxon>
        <taxon>Fungi</taxon>
        <taxon>Dikarya</taxon>
        <taxon>Basidiomycota</taxon>
        <taxon>Pucciniomycotina</taxon>
        <taxon>Microbotryomycetes</taxon>
        <taxon>Sporidiobolales</taxon>
        <taxon>Sporidiobolaceae</taxon>
        <taxon>Rhodotorula</taxon>
    </lineage>
</organism>
<dbReference type="RefSeq" id="XP_018267800.1">
    <property type="nucleotide sequence ID" value="XM_018418314.1"/>
</dbReference>
<reference evidence="3 4" key="1">
    <citation type="journal article" date="2015" name="Front. Microbiol.">
        <title>Genome sequence of the plant growth promoting endophytic yeast Rhodotorula graminis WP1.</title>
        <authorList>
            <person name="Firrincieli A."/>
            <person name="Otillar R."/>
            <person name="Salamov A."/>
            <person name="Schmutz J."/>
            <person name="Khan Z."/>
            <person name="Redman R.S."/>
            <person name="Fleck N.D."/>
            <person name="Lindquist E."/>
            <person name="Grigoriev I.V."/>
            <person name="Doty S.L."/>
        </authorList>
    </citation>
    <scope>NUCLEOTIDE SEQUENCE [LARGE SCALE GENOMIC DNA]</scope>
    <source>
        <strain evidence="3 4">WP1</strain>
    </source>
</reference>
<keyword evidence="2" id="KW-0732">Signal</keyword>
<sequence length="249" mass="24150">MRSFPTLVATLAASASFASAFTYTVGVGKSEVTGEPAYAGFDPSRVVISDQTTSNTIDFLFLGGVHRVVQVSPDQPCAYAGGFDSGVQRVAAGTLQGQGPSAEYQITNNSDTLYFADIGEDNSPCYLGAIFCVNSDETSDTACHSVIDAAKALGVQYGVTTAPSTASSTSAGASSASSASDSAATSASTTSTASSSAASSNGASSSRSPSASGSAPAASQSAGGSSGAGALKVAAGAMALVGGAAALLV</sequence>
<dbReference type="AlphaFoldDB" id="A0A0P9EJB3"/>
<dbReference type="GeneID" id="28978761"/>
<keyword evidence="4" id="KW-1185">Reference proteome</keyword>
<feature type="signal peptide" evidence="2">
    <location>
        <begin position="1"/>
        <end position="20"/>
    </location>
</feature>
<name>A0A0P9EJB3_RHOGW</name>
<accession>A0A0P9EJB3</accession>
<gene>
    <name evidence="3" type="ORF">RHOBADRAFT_56372</name>
</gene>
<dbReference type="EMBL" id="KQ474091">
    <property type="protein sequence ID" value="KPV71751.1"/>
    <property type="molecule type" value="Genomic_DNA"/>
</dbReference>